<accession>A0A062U5Q8</accession>
<reference evidence="1 2" key="1">
    <citation type="submission" date="2013-04" db="EMBL/GenBank/DDBJ databases">
        <title>Hyphomonas sp. T24B3 Genome Sequencing.</title>
        <authorList>
            <person name="Lai Q."/>
            <person name="Shao Z."/>
        </authorList>
    </citation>
    <scope>NUCLEOTIDE SEQUENCE [LARGE SCALE GENOMIC DNA]</scope>
    <source>
        <strain evidence="1 2">T24B3</strain>
    </source>
</reference>
<gene>
    <name evidence="1" type="ORF">HY3_08195</name>
</gene>
<name>A0A062U5Q8_9PROT</name>
<dbReference type="STRING" id="1280941.HY2_11400"/>
<comment type="caution">
    <text evidence="1">The sequence shown here is derived from an EMBL/GenBank/DDBJ whole genome shotgun (WGS) entry which is preliminary data.</text>
</comment>
<dbReference type="EMBL" id="AWFB01000004">
    <property type="protein sequence ID" value="RAN35511.1"/>
    <property type="molecule type" value="Genomic_DNA"/>
</dbReference>
<dbReference type="AlphaFoldDB" id="A0A062U5Q8"/>
<dbReference type="eggNOG" id="ENOG5030ZUJ">
    <property type="taxonomic scope" value="Bacteria"/>
</dbReference>
<dbReference type="RefSeq" id="WP_051594785.1">
    <property type="nucleotide sequence ID" value="NZ_AWFA01000014.1"/>
</dbReference>
<proteinExistence type="predicted"/>
<organism evidence="1 2">
    <name type="scientific">Hyphomonas pacifica</name>
    <dbReference type="NCBI Taxonomy" id="1280941"/>
    <lineage>
        <taxon>Bacteria</taxon>
        <taxon>Pseudomonadati</taxon>
        <taxon>Pseudomonadota</taxon>
        <taxon>Alphaproteobacteria</taxon>
        <taxon>Hyphomonadales</taxon>
        <taxon>Hyphomonadaceae</taxon>
        <taxon>Hyphomonas</taxon>
    </lineage>
</organism>
<keyword evidence="2" id="KW-1185">Reference proteome</keyword>
<evidence type="ECO:0000313" key="1">
    <source>
        <dbReference type="EMBL" id="RAN35511.1"/>
    </source>
</evidence>
<sequence>MTAPRTLVLASVCCLALGACDFLIARKSDDTDANAKTETVAPPTEDVAGIQPAADDASVVVASTANIDWEAARRDMASTPSSSRETTGFQVEAEAAAPPVPVLLPTGIVVPQGAESGVRFQPMSDGYFATYPGIDYDIIVNGTNEVLEIPGDSPPAEDTALTYTPTMTGAQVSFSRYGADYLVEFECKSIEGGEADCISENEALEVTRKLVIAGTR</sequence>
<dbReference type="PROSITE" id="PS51257">
    <property type="entry name" value="PROKAR_LIPOPROTEIN"/>
    <property type="match status" value="1"/>
</dbReference>
<dbReference type="OrthoDB" id="7618770at2"/>
<dbReference type="Proteomes" id="UP000249123">
    <property type="component" value="Unassembled WGS sequence"/>
</dbReference>
<evidence type="ECO:0000313" key="2">
    <source>
        <dbReference type="Proteomes" id="UP000249123"/>
    </source>
</evidence>
<protein>
    <submittedName>
        <fullName evidence="1">Uncharacterized protein</fullName>
    </submittedName>
</protein>